<comment type="cofactor">
    <cofactor evidence="1">
        <name>pyridoxal 5'-phosphate</name>
        <dbReference type="ChEBI" id="CHEBI:597326"/>
    </cofactor>
</comment>
<dbReference type="EC" id="2.6.1.102" evidence="8"/>
<dbReference type="InterPro" id="IPR026385">
    <property type="entry name" value="LegC-like"/>
</dbReference>
<evidence type="ECO:0000313" key="14">
    <source>
        <dbReference type="Proteomes" id="UP000594042"/>
    </source>
</evidence>
<dbReference type="InterPro" id="IPR015421">
    <property type="entry name" value="PyrdxlP-dep_Trfase_major"/>
</dbReference>
<dbReference type="Gene3D" id="3.40.640.10">
    <property type="entry name" value="Type I PLP-dependent aspartate aminotransferase-like (Major domain)"/>
    <property type="match status" value="1"/>
</dbReference>
<keyword evidence="3 13" id="KW-0032">Aminotransferase</keyword>
<dbReference type="InterPro" id="IPR000653">
    <property type="entry name" value="DegT/StrS_aminotransferase"/>
</dbReference>
<evidence type="ECO:0000256" key="7">
    <source>
        <dbReference type="ARBA" id="ARBA00051587"/>
    </source>
</evidence>
<dbReference type="CDD" id="cd00616">
    <property type="entry name" value="AHBA_syn"/>
    <property type="match status" value="1"/>
</dbReference>
<gene>
    <name evidence="13" type="ORF">Cop2CBH44_22100</name>
</gene>
<dbReference type="FunFam" id="3.40.640.10:FF:000090">
    <property type="entry name" value="Pyridoxal phosphate-dependent aminotransferase"/>
    <property type="match status" value="1"/>
</dbReference>
<dbReference type="KEGG" id="copr:Cop2CBH44_22100"/>
<dbReference type="EMBL" id="AP023322">
    <property type="protein sequence ID" value="BCI63857.1"/>
    <property type="molecule type" value="Genomic_DNA"/>
</dbReference>
<dbReference type="Gene3D" id="3.90.1150.10">
    <property type="entry name" value="Aspartate Aminotransferase, domain 1"/>
    <property type="match status" value="1"/>
</dbReference>
<protein>
    <recommendedName>
        <fullName evidence="9">GDP-perosamine synthase</fullName>
        <ecNumber evidence="8">2.6.1.102</ecNumber>
    </recommendedName>
</protein>
<evidence type="ECO:0000256" key="6">
    <source>
        <dbReference type="ARBA" id="ARBA00037999"/>
    </source>
</evidence>
<accession>A0A7G1I2P1</accession>
<feature type="active site" description="Proton acceptor" evidence="10">
    <location>
        <position position="214"/>
    </location>
</feature>
<dbReference type="RefSeq" id="WP_055097270.1">
    <property type="nucleotide sequence ID" value="NZ_AP023322.1"/>
</dbReference>
<dbReference type="GO" id="GO:0102933">
    <property type="term" value="F:GDP-4-dehydro-6-deoxy-D-mannose-4-aminotransferase activity"/>
    <property type="evidence" value="ECO:0007669"/>
    <property type="project" value="UniProtKB-EC"/>
</dbReference>
<dbReference type="PANTHER" id="PTHR30244:SF30">
    <property type="entry name" value="BLR5990 PROTEIN"/>
    <property type="match status" value="1"/>
</dbReference>
<name>A0A7G1I2P1_9BACT</name>
<evidence type="ECO:0000256" key="3">
    <source>
        <dbReference type="ARBA" id="ARBA00022576"/>
    </source>
</evidence>
<dbReference type="Pfam" id="PF01041">
    <property type="entry name" value="DegT_DnrJ_EryC1"/>
    <property type="match status" value="1"/>
</dbReference>
<organism evidence="13 14">
    <name type="scientific">Coprobacter secundus subsp. similis</name>
    <dbReference type="NCBI Taxonomy" id="2751153"/>
    <lineage>
        <taxon>Bacteria</taxon>
        <taxon>Pseudomonadati</taxon>
        <taxon>Bacteroidota</taxon>
        <taxon>Bacteroidia</taxon>
        <taxon>Bacteroidales</taxon>
        <taxon>Barnesiellaceae</taxon>
        <taxon>Coprobacter</taxon>
    </lineage>
</organism>
<keyword evidence="5 11" id="KW-0663">Pyridoxal phosphate</keyword>
<reference evidence="14" key="1">
    <citation type="submission" date="2020-07" db="EMBL/GenBank/DDBJ databases">
        <title>Complete genome sequencing of Coprobacter sp. strain 2CBH44.</title>
        <authorList>
            <person name="Sakamoto M."/>
            <person name="Murakami T."/>
            <person name="Mori H."/>
        </authorList>
    </citation>
    <scope>NUCLEOTIDE SEQUENCE [LARGE SCALE GENOMIC DNA]</scope>
    <source>
        <strain evidence="14">2CBH44</strain>
    </source>
</reference>
<evidence type="ECO:0000256" key="4">
    <source>
        <dbReference type="ARBA" id="ARBA00022679"/>
    </source>
</evidence>
<keyword evidence="4 13" id="KW-0808">Transferase</keyword>
<evidence type="ECO:0000256" key="1">
    <source>
        <dbReference type="ARBA" id="ARBA00001933"/>
    </source>
</evidence>
<dbReference type="PIRSF" id="PIRSF000390">
    <property type="entry name" value="PLP_StrS"/>
    <property type="match status" value="1"/>
</dbReference>
<proteinExistence type="inferred from homology"/>
<dbReference type="SUPFAM" id="SSF53383">
    <property type="entry name" value="PLP-dependent transferases"/>
    <property type="match status" value="1"/>
</dbReference>
<comment type="catalytic activity">
    <reaction evidence="7">
        <text>GDP-alpha-D-perosamine + 2-oxoglutarate = GDP-4-dehydro-alpha-D-rhamnose + L-glutamate</text>
        <dbReference type="Rhea" id="RHEA:36779"/>
        <dbReference type="ChEBI" id="CHEBI:16810"/>
        <dbReference type="ChEBI" id="CHEBI:29985"/>
        <dbReference type="ChEBI" id="CHEBI:57964"/>
        <dbReference type="ChEBI" id="CHEBI:73996"/>
        <dbReference type="EC" id="2.6.1.102"/>
    </reaction>
</comment>
<dbReference type="AlphaFoldDB" id="A0A7G1I2P1"/>
<sequence length="379" mass="42833">MYKETISFIKRLFPNQEFVPLHAPCFIGNEKEYLNDCIDSTFVSSVGKYVDKFEDVVAVYTGAKRAVVCVNGTNAIHLALLLVGVEQNDEVLTQPLTFIATCNAISYCGAHPVFIDVDRETMGLSPEKLEEWILDNAEMRGDALYNKGTGRRIKACVPMHTFGHPCKIDAIADICLRYSLELVEDAAESIGSFYKGKHTGLFGKIGVLSFNGNKTITTGGGGMLLFQDEELGSYAKHLSTQSKLPHPWEFVHDHIGYNYRMPNINAALGCAQMETLPLFLEKKRQLAEIYQGYFSKKGISFFVEPEHCHSNYWLNAILLDNEKERDDFLEYSNSNGVMTRPIWRLMNKLPMFEKEQCGDLSNCLYFEKRVVNIPSSVRL</sequence>
<dbReference type="InterPro" id="IPR015424">
    <property type="entry name" value="PyrdxlP-dep_Trfase"/>
</dbReference>
<feature type="modified residue" description="N6-(pyridoxal phosphate)lysine" evidence="11">
    <location>
        <position position="214"/>
    </location>
</feature>
<dbReference type="NCBIfam" id="TIGR04181">
    <property type="entry name" value="NHT_00031"/>
    <property type="match status" value="1"/>
</dbReference>
<dbReference type="InterPro" id="IPR015422">
    <property type="entry name" value="PyrdxlP-dep_Trfase_small"/>
</dbReference>
<comment type="similarity">
    <text evidence="6 12">Belongs to the DegT/DnrJ/EryC1 family.</text>
</comment>
<evidence type="ECO:0000313" key="13">
    <source>
        <dbReference type="EMBL" id="BCI63857.1"/>
    </source>
</evidence>
<keyword evidence="14" id="KW-1185">Reference proteome</keyword>
<evidence type="ECO:0000256" key="10">
    <source>
        <dbReference type="PIRSR" id="PIRSR000390-1"/>
    </source>
</evidence>
<evidence type="ECO:0000256" key="5">
    <source>
        <dbReference type="ARBA" id="ARBA00022898"/>
    </source>
</evidence>
<evidence type="ECO:0000256" key="12">
    <source>
        <dbReference type="RuleBase" id="RU004508"/>
    </source>
</evidence>
<evidence type="ECO:0000256" key="8">
    <source>
        <dbReference type="ARBA" id="ARBA00066317"/>
    </source>
</evidence>
<evidence type="ECO:0000256" key="9">
    <source>
        <dbReference type="ARBA" id="ARBA00074221"/>
    </source>
</evidence>
<comment type="pathway">
    <text evidence="2">Bacterial outer membrane biogenesis; LPS O-antigen biosynthesis.</text>
</comment>
<evidence type="ECO:0000256" key="11">
    <source>
        <dbReference type="PIRSR" id="PIRSR000390-2"/>
    </source>
</evidence>
<dbReference type="Proteomes" id="UP000594042">
    <property type="component" value="Chromosome"/>
</dbReference>
<dbReference type="PANTHER" id="PTHR30244">
    <property type="entry name" value="TRANSAMINASE"/>
    <property type="match status" value="1"/>
</dbReference>
<dbReference type="GO" id="GO:0000271">
    <property type="term" value="P:polysaccharide biosynthetic process"/>
    <property type="evidence" value="ECO:0007669"/>
    <property type="project" value="TreeGrafter"/>
</dbReference>
<dbReference type="GO" id="GO:0030170">
    <property type="term" value="F:pyridoxal phosphate binding"/>
    <property type="evidence" value="ECO:0007669"/>
    <property type="project" value="TreeGrafter"/>
</dbReference>
<evidence type="ECO:0000256" key="2">
    <source>
        <dbReference type="ARBA" id="ARBA00005125"/>
    </source>
</evidence>